<dbReference type="InterPro" id="IPR018247">
    <property type="entry name" value="EF_Hand_1_Ca_BS"/>
</dbReference>
<evidence type="ECO:0000313" key="5">
    <source>
        <dbReference type="Proteomes" id="UP000722791"/>
    </source>
</evidence>
<dbReference type="SUPFAM" id="SSF47473">
    <property type="entry name" value="EF-hand"/>
    <property type="match status" value="1"/>
</dbReference>
<dbReference type="InterPro" id="IPR002048">
    <property type="entry name" value="EF_hand_dom"/>
</dbReference>
<name>A0A8J4D378_9CHLO</name>
<accession>A0A8J4D378</accession>
<dbReference type="Gene3D" id="1.10.238.10">
    <property type="entry name" value="EF-hand"/>
    <property type="match status" value="1"/>
</dbReference>
<dbReference type="PANTHER" id="PTHR23048">
    <property type="entry name" value="MYOSIN LIGHT CHAIN 1, 3"/>
    <property type="match status" value="1"/>
</dbReference>
<dbReference type="Proteomes" id="UP000722791">
    <property type="component" value="Unassembled WGS sequence"/>
</dbReference>
<organism evidence="4 5">
    <name type="scientific">Volvox reticuliferus</name>
    <dbReference type="NCBI Taxonomy" id="1737510"/>
    <lineage>
        <taxon>Eukaryota</taxon>
        <taxon>Viridiplantae</taxon>
        <taxon>Chlorophyta</taxon>
        <taxon>core chlorophytes</taxon>
        <taxon>Chlorophyceae</taxon>
        <taxon>CS clade</taxon>
        <taxon>Chlamydomonadales</taxon>
        <taxon>Volvocaceae</taxon>
        <taxon>Volvox</taxon>
    </lineage>
</organism>
<comment type="caution">
    <text evidence="4">The sequence shown here is derived from an EMBL/GenBank/DDBJ whole genome shotgun (WGS) entry which is preliminary data.</text>
</comment>
<dbReference type="InterPro" id="IPR050230">
    <property type="entry name" value="CALM/Myosin/TropC-like"/>
</dbReference>
<reference evidence="4" key="1">
    <citation type="journal article" date="2021" name="Proc. Natl. Acad. Sci. U.S.A.">
        <title>Three genomes in the algal genus Volvox reveal the fate of a haploid sex-determining region after a transition to homothallism.</title>
        <authorList>
            <person name="Yamamoto K."/>
            <person name="Hamaji T."/>
            <person name="Kawai-Toyooka H."/>
            <person name="Matsuzaki R."/>
            <person name="Takahashi F."/>
            <person name="Nishimura Y."/>
            <person name="Kawachi M."/>
            <person name="Noguchi H."/>
            <person name="Minakuchi Y."/>
            <person name="Umen J.G."/>
            <person name="Toyoda A."/>
            <person name="Nozaki H."/>
        </authorList>
    </citation>
    <scope>NUCLEOTIDE SEQUENCE</scope>
    <source>
        <strain evidence="4">NIES-3785</strain>
    </source>
</reference>
<dbReference type="InterPro" id="IPR001751">
    <property type="entry name" value="S100/CaBP7/8-like_CS"/>
</dbReference>
<dbReference type="EMBL" id="BNCQ01000001">
    <property type="protein sequence ID" value="GIL94594.1"/>
    <property type="molecule type" value="Genomic_DNA"/>
</dbReference>
<feature type="compositionally biased region" description="Polar residues" evidence="3">
    <location>
        <begin position="286"/>
        <end position="309"/>
    </location>
</feature>
<proteinExistence type="predicted"/>
<dbReference type="SMART" id="SM00054">
    <property type="entry name" value="EFh"/>
    <property type="match status" value="2"/>
</dbReference>
<dbReference type="PROSITE" id="PS00018">
    <property type="entry name" value="EF_HAND_1"/>
    <property type="match status" value="2"/>
</dbReference>
<dbReference type="PROSITE" id="PS00303">
    <property type="entry name" value="S100_CABP"/>
    <property type="match status" value="1"/>
</dbReference>
<dbReference type="InterPro" id="IPR011992">
    <property type="entry name" value="EF-hand-dom_pair"/>
</dbReference>
<dbReference type="FunFam" id="1.10.238.10:FF:000001">
    <property type="entry name" value="Calmodulin 1"/>
    <property type="match status" value="1"/>
</dbReference>
<sequence length="409" mass="43811">MFVHFRFLRARTRKRREHESERLTLANSNLTPGQIAIAEKALRILGLEPRREELSKQDFVIFLYAVGLNPTDDIIDSKLRAFKLHHKRTFTFGQLAHIWYSMLQDLTDEDEILKRAFQFFDKDGNGEISVQELRTTMHELGDLLTDEEISAFMEILDVNNDGAIGYTEFLAMLKTQAPDLSSSDGLEDSMSNKAKEQLQQQRKEGPSEGSGSTANSSSFDGPGLNQPIGEPQLLDVPSTSDRRITKEDTAVMVSPFAYATAAGGAGGGDGVGRTAASGDGAVAPSSGLTERTQRSTPSMQLPTFPTRRQLSLKAGVSPPPPAAPGEPLLQPDASSALPRLNSRRLAQQSTLSRPLSSSGVLQPPTSEPSGGLPRSDGEPLPAGAAPGDSSEGGLRAPSALDPGSSSEGT</sequence>
<feature type="region of interest" description="Disordered" evidence="3">
    <location>
        <begin position="268"/>
        <end position="409"/>
    </location>
</feature>
<dbReference type="GO" id="GO:0005509">
    <property type="term" value="F:calcium ion binding"/>
    <property type="evidence" value="ECO:0007669"/>
    <property type="project" value="InterPro"/>
</dbReference>
<dbReference type="OrthoDB" id="26525at2759"/>
<evidence type="ECO:0000256" key="1">
    <source>
        <dbReference type="ARBA" id="ARBA00022737"/>
    </source>
</evidence>
<dbReference type="CDD" id="cd00051">
    <property type="entry name" value="EFh"/>
    <property type="match status" value="1"/>
</dbReference>
<gene>
    <name evidence="4" type="ORF">Vretimale_824</name>
</gene>
<feature type="region of interest" description="Disordered" evidence="3">
    <location>
        <begin position="180"/>
        <end position="239"/>
    </location>
</feature>
<dbReference type="Pfam" id="PF13499">
    <property type="entry name" value="EF-hand_7"/>
    <property type="match status" value="1"/>
</dbReference>
<dbReference type="PROSITE" id="PS50222">
    <property type="entry name" value="EF_HAND_2"/>
    <property type="match status" value="2"/>
</dbReference>
<dbReference type="GO" id="GO:0016460">
    <property type="term" value="C:myosin II complex"/>
    <property type="evidence" value="ECO:0007669"/>
    <property type="project" value="TreeGrafter"/>
</dbReference>
<feature type="compositionally biased region" description="Polar residues" evidence="3">
    <location>
        <begin position="180"/>
        <end position="192"/>
    </location>
</feature>
<keyword evidence="2" id="KW-0106">Calcium</keyword>
<evidence type="ECO:0000256" key="2">
    <source>
        <dbReference type="ARBA" id="ARBA00022837"/>
    </source>
</evidence>
<dbReference type="PANTHER" id="PTHR23048:SF0">
    <property type="entry name" value="CALMODULIN LIKE 3"/>
    <property type="match status" value="1"/>
</dbReference>
<evidence type="ECO:0000313" key="4">
    <source>
        <dbReference type="EMBL" id="GIL94594.1"/>
    </source>
</evidence>
<feature type="compositionally biased region" description="Basic and acidic residues" evidence="3">
    <location>
        <begin position="193"/>
        <end position="206"/>
    </location>
</feature>
<keyword evidence="1" id="KW-0677">Repeat</keyword>
<feature type="compositionally biased region" description="Low complexity" evidence="3">
    <location>
        <begin position="207"/>
        <end position="221"/>
    </location>
</feature>
<feature type="compositionally biased region" description="Polar residues" evidence="3">
    <location>
        <begin position="344"/>
        <end position="368"/>
    </location>
</feature>
<dbReference type="AlphaFoldDB" id="A0A8J4D378"/>
<protein>
    <submittedName>
        <fullName evidence="4">Uncharacterized protein</fullName>
    </submittedName>
</protein>
<evidence type="ECO:0000256" key="3">
    <source>
        <dbReference type="SAM" id="MobiDB-lite"/>
    </source>
</evidence>